<keyword evidence="1" id="KW-0732">Signal</keyword>
<name>A0ABS7VQK0_9HYPH</name>
<dbReference type="RefSeq" id="WP_224314585.1">
    <property type="nucleotide sequence ID" value="NZ_JAIRBM010000012.1"/>
</dbReference>
<feature type="chain" id="PRO_5046072699" description="Surface antigen domain-containing protein" evidence="1">
    <location>
        <begin position="23"/>
        <end position="249"/>
    </location>
</feature>
<evidence type="ECO:0008006" key="4">
    <source>
        <dbReference type="Google" id="ProtNLM"/>
    </source>
</evidence>
<evidence type="ECO:0000256" key="1">
    <source>
        <dbReference type="SAM" id="SignalP"/>
    </source>
</evidence>
<gene>
    <name evidence="2" type="ORF">K9B37_16245</name>
</gene>
<reference evidence="2 3" key="1">
    <citation type="submission" date="2021-09" db="EMBL/GenBank/DDBJ databases">
        <title>The complete genome sequence of a new microorganism.</title>
        <authorList>
            <person name="Zi Z."/>
        </authorList>
    </citation>
    <scope>NUCLEOTIDE SEQUENCE [LARGE SCALE GENOMIC DNA]</scope>
    <source>
        <strain evidence="2 3">WGZ8</strain>
    </source>
</reference>
<protein>
    <recommendedName>
        <fullName evidence="4">Surface antigen domain-containing protein</fullName>
    </recommendedName>
</protein>
<evidence type="ECO:0000313" key="3">
    <source>
        <dbReference type="Proteomes" id="UP000704176"/>
    </source>
</evidence>
<sequence>MSRPFILLVGLAVLLSACNQTGGARLASTAAGLDPTGIAGTAVGLAQSVAPAEEASSDGVKLSRMAARLRDVADGRTDRPNLMSAVDGQMSQVMMMQNMALANSIAQAAIGGAMSGGVGLLASAPGIAMQAATTGMANAQISAARSQVQSAMVQAEAERAAARIVPEADRPTEARAILSVIDGANGRSTTWRNPETGASGKVTVQVFPKSDMSMGLVCRLVHQEWKGSEGTRKGSMVACKQDGEWYDLS</sequence>
<accession>A0ABS7VQK0</accession>
<comment type="caution">
    <text evidence="2">The sequence shown here is derived from an EMBL/GenBank/DDBJ whole genome shotgun (WGS) entry which is preliminary data.</text>
</comment>
<keyword evidence="3" id="KW-1185">Reference proteome</keyword>
<feature type="signal peptide" evidence="1">
    <location>
        <begin position="1"/>
        <end position="22"/>
    </location>
</feature>
<organism evidence="2 3">
    <name type="scientific">Microvirga puerhi</name>
    <dbReference type="NCBI Taxonomy" id="2876078"/>
    <lineage>
        <taxon>Bacteria</taxon>
        <taxon>Pseudomonadati</taxon>
        <taxon>Pseudomonadota</taxon>
        <taxon>Alphaproteobacteria</taxon>
        <taxon>Hyphomicrobiales</taxon>
        <taxon>Methylobacteriaceae</taxon>
        <taxon>Microvirga</taxon>
    </lineage>
</organism>
<evidence type="ECO:0000313" key="2">
    <source>
        <dbReference type="EMBL" id="MBZ6077831.1"/>
    </source>
</evidence>
<dbReference type="Proteomes" id="UP000704176">
    <property type="component" value="Unassembled WGS sequence"/>
</dbReference>
<dbReference type="PROSITE" id="PS51257">
    <property type="entry name" value="PROKAR_LIPOPROTEIN"/>
    <property type="match status" value="1"/>
</dbReference>
<dbReference type="EMBL" id="JAIRBM010000012">
    <property type="protein sequence ID" value="MBZ6077831.1"/>
    <property type="molecule type" value="Genomic_DNA"/>
</dbReference>
<proteinExistence type="predicted"/>